<comment type="catalytic activity">
    <reaction evidence="5">
        <text>7-aminomethyl-7-carbaguanine + guanosine(34) in tRNA = 7-aminomethyl-7-carbaguanosine(34) in tRNA + guanine</text>
        <dbReference type="Rhea" id="RHEA:24104"/>
        <dbReference type="Rhea" id="RHEA-COMP:10341"/>
        <dbReference type="Rhea" id="RHEA-COMP:10342"/>
        <dbReference type="ChEBI" id="CHEBI:16235"/>
        <dbReference type="ChEBI" id="CHEBI:58703"/>
        <dbReference type="ChEBI" id="CHEBI:74269"/>
        <dbReference type="ChEBI" id="CHEBI:82833"/>
        <dbReference type="EC" id="2.4.2.29"/>
    </reaction>
</comment>
<proteinExistence type="inferred from homology"/>
<comment type="subunit">
    <text evidence="5">Homodimer. Within each dimer, one monomer is responsible for RNA recognition and catalysis, while the other monomer binds to the replacement base PreQ1.</text>
</comment>
<sequence length="393" mass="44318">MTAISYELIKTDKKNGARLGKLHTPHGTFDTPMFMPVGTQATVKTMSPEELKQMGAGVILSNTYHLWLRPGEKLIEEAGGLHKFMNWDQPILTDSGGFQVFSLSDMRDIKEEGVHFRNHLNGDKLFLSPEKAIAIQNSLGSDIMMSFDECPPYPATHEYMKRSVERTSRWAERGLKAHARPHDQGLFGIVQGGAYEDLRAQSAKDLVSLDFPGYSIGGLSVGEPKDVMNQVLEHTTPLLPSGKPRYLMGVGSPDSLIDGVIRGIDMFDCVLPTRIARNGTCMTSAGRLVIKNAKFANDFRPLDENCDCYTCRNYSRAYIRHLIRCDETFGIRLTTYHNLHFLLHLMEEIRDAIRNDSLLEFREEFFEQYGFNGPNAKNFLINLLDNLRGAESF</sequence>
<keyword evidence="5" id="KW-0862">Zinc</keyword>
<comment type="function">
    <text evidence="5">Catalyzes the base-exchange of a guanine (G) residue with the queuine precursor 7-aminomethyl-7-deazaguanine (PreQ1) at position 34 (anticodon wobble position) in tRNAs with GU(N) anticodons (tRNA-Asp, -Asn, -His and -Tyr). Catalysis occurs through a double-displacement mechanism. The nucleophile active site attacks the C1' of nucleotide 34 to detach the guanine base from the RNA, forming a covalent enzyme-RNA intermediate. The proton acceptor active site deprotonates the incoming PreQ1, allowing a nucleophilic attack on the C1' of the ribose to form the product. After dissociation, two additional enzymatic reactions on the tRNA convert PreQ1 to queuine (Q), resulting in the hypermodified nucleoside queuosine (7-(((4,5-cis-dihydroxy-2-cyclopenten-1-yl)amino)methyl)-7-deazaguanosine).</text>
</comment>
<feature type="binding site" evidence="5">
    <location>
        <position position="191"/>
    </location>
    <ligand>
        <name>substrate</name>
    </ligand>
</feature>
<feature type="binding site" evidence="5">
    <location>
        <position position="306"/>
    </location>
    <ligand>
        <name>Zn(2+)</name>
        <dbReference type="ChEBI" id="CHEBI:29105"/>
    </ligand>
</feature>
<feature type="binding site" evidence="5">
    <location>
        <position position="311"/>
    </location>
    <ligand>
        <name>Zn(2+)</name>
        <dbReference type="ChEBI" id="CHEBI:29105"/>
    </ligand>
</feature>
<comment type="caution">
    <text evidence="7">The sequence shown here is derived from an EMBL/GenBank/DDBJ whole genome shotgun (WGS) entry which is preliminary data.</text>
</comment>
<feature type="binding site" evidence="5">
    <location>
        <position position="337"/>
    </location>
    <ligand>
        <name>Zn(2+)</name>
        <dbReference type="ChEBI" id="CHEBI:29105"/>
    </ligand>
</feature>
<evidence type="ECO:0000256" key="5">
    <source>
        <dbReference type="HAMAP-Rule" id="MF_00168"/>
    </source>
</evidence>
<dbReference type="PANTHER" id="PTHR46499:SF1">
    <property type="entry name" value="QUEUINE TRNA-RIBOSYLTRANSFERASE"/>
    <property type="match status" value="1"/>
</dbReference>
<comment type="cofactor">
    <cofactor evidence="5">
        <name>Zn(2+)</name>
        <dbReference type="ChEBI" id="CHEBI:29105"/>
    </cofactor>
    <text evidence="5">Binds 1 zinc ion per subunit.</text>
</comment>
<dbReference type="NCBIfam" id="TIGR00430">
    <property type="entry name" value="Q_tRNA_tgt"/>
    <property type="match status" value="1"/>
</dbReference>
<comment type="pathway">
    <text evidence="5">tRNA modification; tRNA-queuosine biosynthesis.</text>
</comment>
<evidence type="ECO:0000313" key="8">
    <source>
        <dbReference type="Proteomes" id="UP000019249"/>
    </source>
</evidence>
<dbReference type="InterPro" id="IPR002616">
    <property type="entry name" value="tRNA_ribo_trans-like"/>
</dbReference>
<feature type="domain" description="tRNA-guanine(15) transglycosylase-like" evidence="6">
    <location>
        <begin position="16"/>
        <end position="369"/>
    </location>
</feature>
<dbReference type="GO" id="GO:0016757">
    <property type="term" value="F:glycosyltransferase activity"/>
    <property type="evidence" value="ECO:0007669"/>
    <property type="project" value="UniProtKB-KW"/>
</dbReference>
<keyword evidence="8" id="KW-1185">Reference proteome</keyword>
<keyword evidence="2 5" id="KW-0808">Transferase</keyword>
<organism evidence="7 8">
    <name type="scientific">Listeria floridensis FSL S10-1187</name>
    <dbReference type="NCBI Taxonomy" id="1265817"/>
    <lineage>
        <taxon>Bacteria</taxon>
        <taxon>Bacillati</taxon>
        <taxon>Bacillota</taxon>
        <taxon>Bacilli</taxon>
        <taxon>Bacillales</taxon>
        <taxon>Listeriaceae</taxon>
        <taxon>Listeria</taxon>
    </lineage>
</organism>
<dbReference type="PANTHER" id="PTHR46499">
    <property type="entry name" value="QUEUINE TRNA-RIBOSYLTRANSFERASE"/>
    <property type="match status" value="1"/>
</dbReference>
<feature type="binding site" evidence="5">
    <location>
        <begin position="94"/>
        <end position="98"/>
    </location>
    <ligand>
        <name>substrate</name>
    </ligand>
</feature>
<feature type="active site" description="Nucleophile" evidence="5">
    <location>
        <position position="268"/>
    </location>
</feature>
<evidence type="ECO:0000256" key="1">
    <source>
        <dbReference type="ARBA" id="ARBA00022676"/>
    </source>
</evidence>
<dbReference type="Gene3D" id="3.20.20.105">
    <property type="entry name" value="Queuine tRNA-ribosyltransferase-like"/>
    <property type="match status" value="1"/>
</dbReference>
<dbReference type="HAMAP" id="MF_00168">
    <property type="entry name" value="Q_tRNA_Tgt"/>
    <property type="match status" value="1"/>
</dbReference>
<evidence type="ECO:0000256" key="3">
    <source>
        <dbReference type="ARBA" id="ARBA00022694"/>
    </source>
</evidence>
<dbReference type="InterPro" id="IPR036511">
    <property type="entry name" value="TGT-like_sf"/>
</dbReference>
<accession>A0ABN0RF66</accession>
<name>A0ABN0RF66_9LIST</name>
<feature type="region of interest" description="RNA binding; important for wobble base 34 recognition" evidence="5">
    <location>
        <begin position="273"/>
        <end position="277"/>
    </location>
</feature>
<dbReference type="Proteomes" id="UP000019249">
    <property type="component" value="Unassembled WGS sequence"/>
</dbReference>
<keyword evidence="5" id="KW-0479">Metal-binding</keyword>
<reference evidence="7 8" key="1">
    <citation type="journal article" date="2014" name="Int. J. Syst. Evol. Microbiol.">
        <title>Listeria floridensis sp. nov., Listeria aquatica sp. nov., Listeria cornellensis sp. nov., Listeria riparia sp. nov. and Listeria grandensis sp. nov., from agricultural and natural environments.</title>
        <authorList>
            <person name="den Bakker H.C."/>
            <person name="Warchocki S."/>
            <person name="Wright E.M."/>
            <person name="Allred A.F."/>
            <person name="Ahlstrom C."/>
            <person name="Manuel C.S."/>
            <person name="Stasiewicz M.J."/>
            <person name="Burrell A."/>
            <person name="Roof S."/>
            <person name="Strawn L."/>
            <person name="Fortes E.D."/>
            <person name="Nightingale K.K."/>
            <person name="Kephart D."/>
            <person name="Wiedmann M."/>
        </authorList>
    </citation>
    <scope>NUCLEOTIDE SEQUENCE [LARGE SCALE GENOMIC DNA]</scope>
    <source>
        <strain evidence="7 8">FSL S10-1187</strain>
    </source>
</reference>
<dbReference type="RefSeq" id="WP_051993550.1">
    <property type="nucleotide sequence ID" value="NZ_AODF01000015.1"/>
</dbReference>
<protein>
    <recommendedName>
        <fullName evidence="5">Queuine tRNA-ribosyltransferase</fullName>
        <ecNumber evidence="5">2.4.2.29</ecNumber>
    </recommendedName>
    <alternativeName>
        <fullName evidence="5">Guanine insertion enzyme</fullName>
    </alternativeName>
    <alternativeName>
        <fullName evidence="5">tRNA-guanine transglycosylase</fullName>
    </alternativeName>
</protein>
<keyword evidence="3 5" id="KW-0819">tRNA processing</keyword>
<feature type="region of interest" description="RNA binding" evidence="5">
    <location>
        <begin position="249"/>
        <end position="255"/>
    </location>
</feature>
<feature type="binding site" evidence="5">
    <location>
        <position position="148"/>
    </location>
    <ligand>
        <name>substrate</name>
    </ligand>
</feature>
<dbReference type="EMBL" id="AODF01000015">
    <property type="protein sequence ID" value="EUJ31838.1"/>
    <property type="molecule type" value="Genomic_DNA"/>
</dbReference>
<feature type="active site" description="Proton acceptor" evidence="5">
    <location>
        <position position="94"/>
    </location>
</feature>
<dbReference type="InterPro" id="IPR050076">
    <property type="entry name" value="ArchSynthase1/Queuine_TRR"/>
</dbReference>
<gene>
    <name evidence="5 7" type="primary">tgt</name>
    <name evidence="7" type="ORF">MFLO_08532</name>
</gene>
<feature type="binding site" evidence="5">
    <location>
        <position position="308"/>
    </location>
    <ligand>
        <name>Zn(2+)</name>
        <dbReference type="ChEBI" id="CHEBI:29105"/>
    </ligand>
</feature>
<dbReference type="Pfam" id="PF01702">
    <property type="entry name" value="TGT"/>
    <property type="match status" value="1"/>
</dbReference>
<evidence type="ECO:0000313" key="7">
    <source>
        <dbReference type="EMBL" id="EUJ31838.1"/>
    </source>
</evidence>
<dbReference type="NCBIfam" id="TIGR00449">
    <property type="entry name" value="tgt_general"/>
    <property type="match status" value="1"/>
</dbReference>
<dbReference type="SUPFAM" id="SSF51713">
    <property type="entry name" value="tRNA-guanine transglycosylase"/>
    <property type="match status" value="1"/>
</dbReference>
<evidence type="ECO:0000256" key="4">
    <source>
        <dbReference type="ARBA" id="ARBA00022785"/>
    </source>
</evidence>
<evidence type="ECO:0000256" key="2">
    <source>
        <dbReference type="ARBA" id="ARBA00022679"/>
    </source>
</evidence>
<comment type="similarity">
    <text evidence="5">Belongs to the queuine tRNA-ribosyltransferase family.</text>
</comment>
<dbReference type="InterPro" id="IPR004803">
    <property type="entry name" value="TGT"/>
</dbReference>
<evidence type="ECO:0000259" key="6">
    <source>
        <dbReference type="Pfam" id="PF01702"/>
    </source>
</evidence>
<keyword evidence="4 5" id="KW-0671">Queuosine biosynthesis</keyword>
<feature type="binding site" evidence="5">
    <location>
        <position position="218"/>
    </location>
    <ligand>
        <name>substrate</name>
    </ligand>
</feature>
<dbReference type="EC" id="2.4.2.29" evidence="5"/>
<keyword evidence="1 5" id="KW-0328">Glycosyltransferase</keyword>